<dbReference type="InterPro" id="IPR036465">
    <property type="entry name" value="vWFA_dom_sf"/>
</dbReference>
<dbReference type="GeneID" id="25562927"/>
<organism evidence="2 3">
    <name type="scientific">Thecamonas trahens ATCC 50062</name>
    <dbReference type="NCBI Taxonomy" id="461836"/>
    <lineage>
        <taxon>Eukaryota</taxon>
        <taxon>Apusozoa</taxon>
        <taxon>Apusomonadida</taxon>
        <taxon>Apusomonadidae</taxon>
        <taxon>Thecamonas</taxon>
    </lineage>
</organism>
<accession>A0A0L0D3K7</accession>
<proteinExistence type="predicted"/>
<evidence type="ECO:0000313" key="2">
    <source>
        <dbReference type="EMBL" id="KNC46884.1"/>
    </source>
</evidence>
<gene>
    <name evidence="2" type="ORF">AMSG_03315</name>
</gene>
<keyword evidence="3" id="KW-1185">Reference proteome</keyword>
<evidence type="ECO:0000259" key="1">
    <source>
        <dbReference type="Pfam" id="PF00092"/>
    </source>
</evidence>
<dbReference type="InterPro" id="IPR002035">
    <property type="entry name" value="VWF_A"/>
</dbReference>
<dbReference type="EMBL" id="GL349444">
    <property type="protein sequence ID" value="KNC46884.1"/>
    <property type="molecule type" value="Genomic_DNA"/>
</dbReference>
<protein>
    <recommendedName>
        <fullName evidence="1">VWFA domain-containing protein</fullName>
    </recommendedName>
</protein>
<sequence>MKRAVTLSLALYPLPAGVVRLDSFRPADGVAGLTAHHFDCITGDYADVAELCTEISQVVDGTHDAVAGLLLLTGRVVASLDELHVAAAEAAAAAAVASDTSATATDALPTKVNVIVLVTPLEEREAAASSHGIQLTAHVLPPPPPTDDGSAPLAGGLLDVRISGVPVEGQASGVMTAGCSSTLLLLVVDQSGSMRPAWAQVQAMLNSVLAASFADPNVAVEVVLYNRHAGTLFCDASNYEYKIARKRANGGTCFAAMFEHVYAVVHGRMASASPPHRIAMMLFTDGAHQSCRQPRPVYEALRTYLHSLEVETQVHTLGFTSNSKFSELDRIRSELGTAPGQYMYAEPLDGPAVLKSKIEAFYGHVASSASRVMLTLQVGLVPTALPGTERCEVTLAAGVPSVHAVEVDISGSARLMLPIEATRPRAWLVPTPLRVSATVASASIDAEVAIEIPIAADAGAYGVLVASLQRSQAKLETLTQATAALTTSGDVAGTDREAAQLLRRVEKLSREFAAVHTNSLFRIARELRPSVLALRNTVADTLAGLERTLAEIQAQRMAVGRARLAELAHVTTFAQRGRQRRMTRRIKLNTAMMVRDAAALARLSQADAAELAASAPPDSLDLFACTLTLQDWTEVAEDKDVLGFGLTVTRPEFVVDDPTQIRIDEVTSTFVTLSAMEDALEYGVKIHGAEAVLGGFLPRQRGSNSATSAASAAGASASATGMLAGRGREPINAWLPLYLTPEHGEAALIKLKQALGFFVTLDPLGYHPAQVHVIFLVLGTMVARLASPAGERELRLVLAVQRTARAVALDTAGLYDEIRTAVAGFINSELDRSVCQVKNLFALIGYVLVLSDEDYAEIFPTPAVWNRFWLSLLRAVVRRGAYTLFANAPSRAIERLVDGLVDPLATYRESDDTFDVEAAWKMLASRSEDELVARARLPQLSAPYAESNRPALTVQYLDNRLSTKDELVLGAEVIDELVLDQLGFDGTSYEPGVVSIDMLALIAKFSGALDGVASGGYPTGAGLLQTIRYVTAWRALVDDGAALEEMDTRGGLAPEAWTEVLKEASRGDGSTGCTLAKFVGCLLDPVDSAEPSAPTGCSAGVQVLRAAVAQGTMFRVTRKARAGLANGTYASELVSDADRSLVSLASTMYVMKRGAIEAALGKLFDDVVRQRGVASTTTLKSFTTSLEVLLGSRTLWRTSRFTNMLPELMDRLCYEGGSMGLVEAKIAVLEKVIVLISGKLLSVEEGARDFTILPVLDNGVSWNIGRKNNNKLRRAFGVRLLRRAMRKVFLLDFAFGVTDGDIRLFDGTWDQLEPRLPWELRSHKE</sequence>
<dbReference type="eggNOG" id="ENOG502RRKH">
    <property type="taxonomic scope" value="Eukaryota"/>
</dbReference>
<dbReference type="OrthoDB" id="10006997at2759"/>
<evidence type="ECO:0000313" key="3">
    <source>
        <dbReference type="Proteomes" id="UP000054408"/>
    </source>
</evidence>
<dbReference type="SUPFAM" id="SSF53300">
    <property type="entry name" value="vWA-like"/>
    <property type="match status" value="1"/>
</dbReference>
<reference evidence="2 3" key="1">
    <citation type="submission" date="2010-05" db="EMBL/GenBank/DDBJ databases">
        <title>The Genome Sequence of Thecamonas trahens ATCC 50062.</title>
        <authorList>
            <consortium name="The Broad Institute Genome Sequencing Platform"/>
            <person name="Russ C."/>
            <person name="Cuomo C."/>
            <person name="Shea T."/>
            <person name="Young S.K."/>
            <person name="Zeng Q."/>
            <person name="Koehrsen M."/>
            <person name="Haas B."/>
            <person name="Borodovsky M."/>
            <person name="Guigo R."/>
            <person name="Alvarado L."/>
            <person name="Berlin A."/>
            <person name="Bochicchio J."/>
            <person name="Borenstein D."/>
            <person name="Chapman S."/>
            <person name="Chen Z."/>
            <person name="Freedman E."/>
            <person name="Gellesch M."/>
            <person name="Goldberg J."/>
            <person name="Griggs A."/>
            <person name="Gujja S."/>
            <person name="Heilman E."/>
            <person name="Heiman D."/>
            <person name="Hepburn T."/>
            <person name="Howarth C."/>
            <person name="Jen D."/>
            <person name="Larson L."/>
            <person name="Mehta T."/>
            <person name="Park D."/>
            <person name="Pearson M."/>
            <person name="Roberts A."/>
            <person name="Saif S."/>
            <person name="Shenoy N."/>
            <person name="Sisk P."/>
            <person name="Stolte C."/>
            <person name="Sykes S."/>
            <person name="Thomson T."/>
            <person name="Walk T."/>
            <person name="White J."/>
            <person name="Yandava C."/>
            <person name="Burger G."/>
            <person name="Gray M.W."/>
            <person name="Holland P.W.H."/>
            <person name="King N."/>
            <person name="Lang F.B.F."/>
            <person name="Roger A.J."/>
            <person name="Ruiz-Trillo I."/>
            <person name="Lander E."/>
            <person name="Nusbaum C."/>
        </authorList>
    </citation>
    <scope>NUCLEOTIDE SEQUENCE [LARGE SCALE GENOMIC DNA]</scope>
    <source>
        <strain evidence="2 3">ATCC 50062</strain>
    </source>
</reference>
<dbReference type="Proteomes" id="UP000054408">
    <property type="component" value="Unassembled WGS sequence"/>
</dbReference>
<dbReference type="RefSeq" id="XP_013760157.1">
    <property type="nucleotide sequence ID" value="XM_013904703.1"/>
</dbReference>
<dbReference type="CDD" id="cd00198">
    <property type="entry name" value="vWFA"/>
    <property type="match status" value="1"/>
</dbReference>
<dbReference type="Pfam" id="PF00092">
    <property type="entry name" value="VWA"/>
    <property type="match status" value="1"/>
</dbReference>
<dbReference type="OMA" id="HTTTRDH"/>
<feature type="domain" description="VWFA" evidence="1">
    <location>
        <begin position="185"/>
        <end position="334"/>
    </location>
</feature>
<dbReference type="Gene3D" id="3.40.50.410">
    <property type="entry name" value="von Willebrand factor, type A domain"/>
    <property type="match status" value="1"/>
</dbReference>
<name>A0A0L0D3K7_THETB</name>